<organism evidence="4 5">
    <name type="scientific">Carassius auratus</name>
    <name type="common">Goldfish</name>
    <dbReference type="NCBI Taxonomy" id="7957"/>
    <lineage>
        <taxon>Eukaryota</taxon>
        <taxon>Metazoa</taxon>
        <taxon>Chordata</taxon>
        <taxon>Craniata</taxon>
        <taxon>Vertebrata</taxon>
        <taxon>Euteleostomi</taxon>
        <taxon>Actinopterygii</taxon>
        <taxon>Neopterygii</taxon>
        <taxon>Teleostei</taxon>
        <taxon>Ostariophysi</taxon>
        <taxon>Cypriniformes</taxon>
        <taxon>Cyprinidae</taxon>
        <taxon>Cyprininae</taxon>
        <taxon>Carassius</taxon>
    </lineage>
</organism>
<dbReference type="InterPro" id="IPR013783">
    <property type="entry name" value="Ig-like_fold"/>
</dbReference>
<dbReference type="AlphaFoldDB" id="A0A6P6KS37"/>
<dbReference type="PROSITE" id="PS50835">
    <property type="entry name" value="IG_LIKE"/>
    <property type="match status" value="1"/>
</dbReference>
<dbReference type="SUPFAM" id="SSF48726">
    <property type="entry name" value="Immunoglobulin"/>
    <property type="match status" value="1"/>
</dbReference>
<proteinExistence type="predicted"/>
<gene>
    <name evidence="5 6" type="primary">LOC113054035</name>
</gene>
<evidence type="ECO:0000259" key="3">
    <source>
        <dbReference type="PROSITE" id="PS50835"/>
    </source>
</evidence>
<sequence length="1068" mass="113026">MPGLVSCLGDLIVTGIILLFSDHVQSEIWTNEVSDVQFGGLGSTVTLICGGAHGGSPVEWRFNGSSVTPLQTHKGSLALLSATHSMEGNYSCHDERGTLLHSIKLRLGYEATDGNMDRILNVLVRYYDEDVGKVATQHLASRKLNIADALTITNTLKDILQSYSLNWNQVAGILLDNCSVMRGKKSGVETLVRRENPSLLDVSGDTVHMVSNAAKALLNPFQGFVEQFCSDVYYDIEKSPKQKEVFSEFQSLLHLENKSLIRPISSRFLQMLDVCNRIRELMDPLTVHFYSVLSSHDQHKHRWLLNQLLDKPAVTSDEKARIICLQQQMAKSARIGSDVNKKRKTRICMLFSEFDKLTTIIDLYRGVLPTFQVFLKKLQHEKPMIHVLHAEMLLLVRELLSKFMKPETIPLSAKGLLKLNVHQRDLQYTDKRLSVGRFSFFALNKARVEKKPWVQKVYSSLREGYIKAATFLLKNLPLNNNIITSLSALTPSLILHESVQGAFNTLAKALPNAVKSEELGQLDEEVRAYQINTDLGTQAKCFEENNARIDVDWWSKIFAMKMPEGGMRFPILGKLVKALLSLFTGPLVERSFNMMDDIIEKDRVRLNIETYEGLAILKSHMKVMGKTASKMQITPALRRFCLSSYETYQNHLKKKKVNLDKQKERKLREAVKVLSAVRVRKVKKGSTSSVCAKAPTSSTLGVKRKAAATASTPAVKGTAAATASTSSALGVKRKAAATASTPAVKGTAAATVSTSSTAGVKGKAVATASFSSTPGVKGKTAATVSTPSTAGVKGKAVATASFSSTPAVKGKTAATASTPAVKGTAAATVSTPSTAGVKGKAVATASFSSTPAVKGKTAATASTPAVKGTAAATVSTSSTAGVKGKAVATASFSSTPGVKGKTAATVSTPSTAGVKGKAVATASFSSTPAVKGKTAATASTPAVKGTAAATVSTPSTAGVKGKAVATASFSSTPAVKGKTAATASTPAVKGTAAATVSTSSTAGVKGKAVATASFSSTPAVKGKTAATASTPSTSPGATPAHVASQTLKRVSGVAKLQEYGFTAKKQKK</sequence>
<dbReference type="OrthoDB" id="8950845at2759"/>
<dbReference type="GeneID" id="113054035"/>
<feature type="chain" id="PRO_5044649870" evidence="2">
    <location>
        <begin position="27"/>
        <end position="1068"/>
    </location>
</feature>
<keyword evidence="2" id="KW-0732">Signal</keyword>
<feature type="region of interest" description="Disordered" evidence="1">
    <location>
        <begin position="771"/>
        <end position="790"/>
    </location>
</feature>
<keyword evidence="4" id="KW-1185">Reference proteome</keyword>
<dbReference type="Gene3D" id="2.60.40.10">
    <property type="entry name" value="Immunoglobulins"/>
    <property type="match status" value="1"/>
</dbReference>
<dbReference type="InterPro" id="IPR012337">
    <property type="entry name" value="RNaseH-like_sf"/>
</dbReference>
<reference evidence="5 6" key="1">
    <citation type="submission" date="2025-04" db="UniProtKB">
        <authorList>
            <consortium name="RefSeq"/>
        </authorList>
    </citation>
    <scope>IDENTIFICATION</scope>
    <source>
        <strain evidence="5 6">Wakin</strain>
        <tissue evidence="5 6">Muscle</tissue>
    </source>
</reference>
<dbReference type="InterPro" id="IPR036179">
    <property type="entry name" value="Ig-like_dom_sf"/>
</dbReference>
<feature type="region of interest" description="Disordered" evidence="1">
    <location>
        <begin position="1020"/>
        <end position="1044"/>
    </location>
</feature>
<feature type="domain" description="Ig-like" evidence="3">
    <location>
        <begin position="42"/>
        <end position="92"/>
    </location>
</feature>
<dbReference type="PANTHER" id="PTHR37162:SF1">
    <property type="entry name" value="BED-TYPE DOMAIN-CONTAINING PROTEIN"/>
    <property type="match status" value="1"/>
</dbReference>
<evidence type="ECO:0000256" key="1">
    <source>
        <dbReference type="SAM" id="MobiDB-lite"/>
    </source>
</evidence>
<feature type="compositionally biased region" description="Low complexity" evidence="1">
    <location>
        <begin position="1024"/>
        <end position="1040"/>
    </location>
</feature>
<name>A0A6P6KS37_CARAU</name>
<evidence type="ECO:0000256" key="2">
    <source>
        <dbReference type="SAM" id="SignalP"/>
    </source>
</evidence>
<accession>A0A6P6KS37</accession>
<dbReference type="RefSeq" id="XP_026075095.1">
    <property type="nucleotide sequence ID" value="XM_026219310.1"/>
</dbReference>
<protein>
    <submittedName>
        <fullName evidence="5 6">Uncharacterized protein LOC113054035</fullName>
    </submittedName>
</protein>
<dbReference type="KEGG" id="caua:113054035"/>
<dbReference type="Proteomes" id="UP000515129">
    <property type="component" value="Chromosome 35"/>
</dbReference>
<evidence type="ECO:0000313" key="6">
    <source>
        <dbReference type="RefSeq" id="XP_026075096.1"/>
    </source>
</evidence>
<feature type="signal peptide" evidence="2">
    <location>
        <begin position="1"/>
        <end position="26"/>
    </location>
</feature>
<dbReference type="PANTHER" id="PTHR37162">
    <property type="entry name" value="HAT FAMILY DIMERISATION DOMAINCONTAINING PROTEIN-RELATED"/>
    <property type="match status" value="1"/>
</dbReference>
<dbReference type="SUPFAM" id="SSF53098">
    <property type="entry name" value="Ribonuclease H-like"/>
    <property type="match status" value="1"/>
</dbReference>
<evidence type="ECO:0000313" key="5">
    <source>
        <dbReference type="RefSeq" id="XP_026075095.1"/>
    </source>
</evidence>
<dbReference type="InterPro" id="IPR007110">
    <property type="entry name" value="Ig-like_dom"/>
</dbReference>
<evidence type="ECO:0000313" key="4">
    <source>
        <dbReference type="Proteomes" id="UP000515129"/>
    </source>
</evidence>
<dbReference type="RefSeq" id="XP_026075096.1">
    <property type="nucleotide sequence ID" value="XM_026219311.1"/>
</dbReference>